<evidence type="ECO:0000256" key="10">
    <source>
        <dbReference type="PIRSR" id="PIRSR005586-2"/>
    </source>
</evidence>
<dbReference type="GO" id="GO:0003676">
    <property type="term" value="F:nucleic acid binding"/>
    <property type="evidence" value="ECO:0007669"/>
    <property type="project" value="InterPro"/>
</dbReference>
<dbReference type="PANTHER" id="PTHR11239:SF12">
    <property type="entry name" value="DNA-DIRECTED RNA POLYMERASE III SUBUNIT RPC10"/>
    <property type="match status" value="1"/>
</dbReference>
<protein>
    <recommendedName>
        <fullName evidence="1">Transcription factor S</fullName>
    </recommendedName>
    <alternativeName>
        <fullName evidence="7">Transcription elongation factor IIS/RNA polymerase subunit homolog</fullName>
    </alternativeName>
</protein>
<dbReference type="GO" id="GO:0000428">
    <property type="term" value="C:DNA-directed RNA polymerase complex"/>
    <property type="evidence" value="ECO:0007669"/>
    <property type="project" value="UniProtKB-KW"/>
</dbReference>
<keyword evidence="4 9" id="KW-0862">Zinc</keyword>
<dbReference type="PROSITE" id="PS51133">
    <property type="entry name" value="ZF_TFIIS_2"/>
    <property type="match status" value="1"/>
</dbReference>
<organism evidence="15 16">
    <name type="scientific">Halopelagius longus</name>
    <dbReference type="NCBI Taxonomy" id="1236180"/>
    <lineage>
        <taxon>Archaea</taxon>
        <taxon>Methanobacteriati</taxon>
        <taxon>Methanobacteriota</taxon>
        <taxon>Stenosarchaea group</taxon>
        <taxon>Halobacteria</taxon>
        <taxon>Halobacteriales</taxon>
        <taxon>Haloferacaceae</taxon>
    </lineage>
</organism>
<keyword evidence="6 8" id="KW-0804">Transcription</keyword>
<comment type="similarity">
    <text evidence="8 11">Belongs to the archaeal rpoM/eukaryotic RPA12/RPB9/RPC11 RNA polymerase family.</text>
</comment>
<keyword evidence="17" id="KW-1185">Reference proteome</keyword>
<evidence type="ECO:0000256" key="9">
    <source>
        <dbReference type="PIRSR" id="PIRSR005586-1"/>
    </source>
</evidence>
<keyword evidence="2 9" id="KW-0479">Metal-binding</keyword>
<feature type="binding site" evidence="9">
    <location>
        <position position="98"/>
    </location>
    <ligand>
        <name>Zn(2+)</name>
        <dbReference type="ChEBI" id="CHEBI:29105"/>
        <label>2</label>
    </ligand>
</feature>
<dbReference type="InterPro" id="IPR012164">
    <property type="entry name" value="Rpa12/Rpb9/Rpc10/TFS"/>
</dbReference>
<reference evidence="14 17" key="3">
    <citation type="submission" date="2018-07" db="EMBL/GenBank/DDBJ databases">
        <title>Genome sequence of extremly halophilic archaeon Halopelagius longus strain BC12-B1.</title>
        <authorList>
            <person name="Zhang X."/>
        </authorList>
    </citation>
    <scope>NUCLEOTIDE SEQUENCE [LARGE SCALE GENOMIC DNA]</scope>
    <source>
        <strain evidence="14 17">BC12-B1</strain>
    </source>
</reference>
<dbReference type="Gene3D" id="2.20.25.10">
    <property type="match status" value="1"/>
</dbReference>
<name>A0A1H1B1C3_9EURY</name>
<dbReference type="GO" id="GO:0008270">
    <property type="term" value="F:zinc ion binding"/>
    <property type="evidence" value="ECO:0007669"/>
    <property type="project" value="UniProtKB-KW"/>
</dbReference>
<reference evidence="15" key="2">
    <citation type="submission" date="2016-10" db="EMBL/GenBank/DDBJ databases">
        <authorList>
            <person name="de Groot N.N."/>
        </authorList>
    </citation>
    <scope>NUCLEOTIDE SEQUENCE [LARGE SCALE GENOMIC DNA]</scope>
    <source>
        <strain evidence="15">CGMCC 1.12397</strain>
    </source>
</reference>
<dbReference type="CDD" id="cd10511">
    <property type="entry name" value="Zn-ribbon_TFS"/>
    <property type="match status" value="1"/>
</dbReference>
<keyword evidence="5" id="KW-0805">Transcription regulation</keyword>
<dbReference type="InterPro" id="IPR019761">
    <property type="entry name" value="DNA-dir_RNA_pol-M_15_CS"/>
</dbReference>
<dbReference type="GO" id="GO:0006351">
    <property type="term" value="P:DNA-templated transcription"/>
    <property type="evidence" value="ECO:0007669"/>
    <property type="project" value="InterPro"/>
</dbReference>
<evidence type="ECO:0000256" key="12">
    <source>
        <dbReference type="SAM" id="MobiDB-lite"/>
    </source>
</evidence>
<dbReference type="PROSITE" id="PS01030">
    <property type="entry name" value="RNA_POL_M_15KD"/>
    <property type="match status" value="1"/>
</dbReference>
<feature type="zinc finger region" description="C4-type" evidence="10">
    <location>
        <begin position="4"/>
        <end position="23"/>
    </location>
</feature>
<evidence type="ECO:0000313" key="14">
    <source>
        <dbReference type="EMBL" id="RDI70585.1"/>
    </source>
</evidence>
<dbReference type="AlphaFoldDB" id="A0A1H1B1C3"/>
<dbReference type="InterPro" id="IPR001222">
    <property type="entry name" value="Znf_TFIIS"/>
</dbReference>
<evidence type="ECO:0000256" key="11">
    <source>
        <dbReference type="RuleBase" id="RU003474"/>
    </source>
</evidence>
<evidence type="ECO:0000256" key="3">
    <source>
        <dbReference type="ARBA" id="ARBA00022771"/>
    </source>
</evidence>
<feature type="binding site" evidence="9">
    <location>
        <position position="67"/>
    </location>
    <ligand>
        <name>Zn(2+)</name>
        <dbReference type="ChEBI" id="CHEBI:29105"/>
        <label>2</label>
    </ligand>
</feature>
<sequence length="107" mass="12159">MEFCDECGSMMKTDGDKWVCGSCDYEKLRDEAKESHMTSTASREDGGVVDMSDVDDAEIGPTTTVICPKCGHDKARYEMKQIRSADESETRFFTCVECSHKWREDDH</sequence>
<evidence type="ECO:0000256" key="4">
    <source>
        <dbReference type="ARBA" id="ARBA00022833"/>
    </source>
</evidence>
<dbReference type="InterPro" id="IPR006288">
    <property type="entry name" value="TFS"/>
</dbReference>
<feature type="binding site" evidence="9">
    <location>
        <position position="23"/>
    </location>
    <ligand>
        <name>Zn(2+)</name>
        <dbReference type="ChEBI" id="CHEBI:29105"/>
        <label>1</label>
    </ligand>
</feature>
<evidence type="ECO:0000313" key="15">
    <source>
        <dbReference type="EMBL" id="SDQ45246.1"/>
    </source>
</evidence>
<keyword evidence="3 10" id="KW-0863">Zinc-finger</keyword>
<feature type="region of interest" description="Disordered" evidence="12">
    <location>
        <begin position="34"/>
        <end position="55"/>
    </location>
</feature>
<keyword evidence="15" id="KW-0240">DNA-directed RNA polymerase</keyword>
<dbReference type="Proteomes" id="UP000199289">
    <property type="component" value="Unassembled WGS sequence"/>
</dbReference>
<dbReference type="Pfam" id="PF01096">
    <property type="entry name" value="Zn_ribbon_TFIIS"/>
    <property type="match status" value="1"/>
</dbReference>
<dbReference type="GO" id="GO:0006355">
    <property type="term" value="P:regulation of DNA-templated transcription"/>
    <property type="evidence" value="ECO:0007669"/>
    <property type="project" value="InterPro"/>
</dbReference>
<dbReference type="NCBIfam" id="TIGR01384">
    <property type="entry name" value="TFS_arch"/>
    <property type="match status" value="1"/>
</dbReference>
<proteinExistence type="inferred from homology"/>
<dbReference type="OrthoDB" id="72957at2157"/>
<dbReference type="SMART" id="SM00440">
    <property type="entry name" value="ZnF_C2C2"/>
    <property type="match status" value="1"/>
</dbReference>
<dbReference type="SMART" id="SM00661">
    <property type="entry name" value="RPOL9"/>
    <property type="match status" value="1"/>
</dbReference>
<feature type="binding site" evidence="9">
    <location>
        <position position="4"/>
    </location>
    <ligand>
        <name>Zn(2+)</name>
        <dbReference type="ChEBI" id="CHEBI:29105"/>
        <label>1</label>
    </ligand>
</feature>
<evidence type="ECO:0000313" key="17">
    <source>
        <dbReference type="Proteomes" id="UP000255421"/>
    </source>
</evidence>
<evidence type="ECO:0000256" key="1">
    <source>
        <dbReference type="ARBA" id="ARBA00018272"/>
    </source>
</evidence>
<evidence type="ECO:0000259" key="13">
    <source>
        <dbReference type="PROSITE" id="PS51133"/>
    </source>
</evidence>
<dbReference type="PIRSF" id="PIRSF005586">
    <property type="entry name" value="RNApol_RpoM"/>
    <property type="match status" value="1"/>
</dbReference>
<feature type="binding site" evidence="9">
    <location>
        <position position="20"/>
    </location>
    <ligand>
        <name>Zn(2+)</name>
        <dbReference type="ChEBI" id="CHEBI:29105"/>
        <label>1</label>
    </ligand>
</feature>
<dbReference type="InterPro" id="IPR001529">
    <property type="entry name" value="Zn_ribbon_RPB9"/>
</dbReference>
<dbReference type="RefSeq" id="WP_092535467.1">
    <property type="nucleotide sequence ID" value="NZ_FNKQ01000002.1"/>
</dbReference>
<reference evidence="16" key="1">
    <citation type="submission" date="2016-10" db="EMBL/GenBank/DDBJ databases">
        <authorList>
            <person name="Varghese N."/>
            <person name="Submissions S."/>
        </authorList>
    </citation>
    <scope>NUCLEOTIDE SEQUENCE [LARGE SCALE GENOMIC DNA]</scope>
    <source>
        <strain evidence="16">CGMCC 1.12397</strain>
    </source>
</reference>
<feature type="binding site" evidence="9">
    <location>
        <position position="70"/>
    </location>
    <ligand>
        <name>Zn(2+)</name>
        <dbReference type="ChEBI" id="CHEBI:29105"/>
        <label>2</label>
    </ligand>
</feature>
<feature type="binding site" evidence="9">
    <location>
        <position position="7"/>
    </location>
    <ligand>
        <name>Zn(2+)</name>
        <dbReference type="ChEBI" id="CHEBI:29105"/>
        <label>1</label>
    </ligand>
</feature>
<dbReference type="SUPFAM" id="SSF57783">
    <property type="entry name" value="Zinc beta-ribbon"/>
    <property type="match status" value="1"/>
</dbReference>
<evidence type="ECO:0000256" key="5">
    <source>
        <dbReference type="ARBA" id="ARBA00023015"/>
    </source>
</evidence>
<feature type="binding site" evidence="9">
    <location>
        <position position="95"/>
    </location>
    <ligand>
        <name>Zn(2+)</name>
        <dbReference type="ChEBI" id="CHEBI:29105"/>
        <label>2</label>
    </ligand>
</feature>
<dbReference type="PANTHER" id="PTHR11239">
    <property type="entry name" value="DNA-DIRECTED RNA POLYMERASE"/>
    <property type="match status" value="1"/>
</dbReference>
<feature type="domain" description="TFIIS-type" evidence="13">
    <location>
        <begin position="63"/>
        <end position="103"/>
    </location>
</feature>
<dbReference type="EMBL" id="QQST01000001">
    <property type="protein sequence ID" value="RDI70585.1"/>
    <property type="molecule type" value="Genomic_DNA"/>
</dbReference>
<accession>A0A1H1B1C3</accession>
<evidence type="ECO:0000256" key="2">
    <source>
        <dbReference type="ARBA" id="ARBA00022723"/>
    </source>
</evidence>
<evidence type="ECO:0000256" key="8">
    <source>
        <dbReference type="PIRNR" id="PIRNR005586"/>
    </source>
</evidence>
<evidence type="ECO:0000313" key="16">
    <source>
        <dbReference type="Proteomes" id="UP000199289"/>
    </source>
</evidence>
<dbReference type="Pfam" id="PF02150">
    <property type="entry name" value="Zn_ribbon_RPB9"/>
    <property type="match status" value="1"/>
</dbReference>
<dbReference type="GO" id="GO:0003899">
    <property type="term" value="F:DNA-directed RNA polymerase activity"/>
    <property type="evidence" value="ECO:0007669"/>
    <property type="project" value="InterPro"/>
</dbReference>
<feature type="compositionally biased region" description="Basic and acidic residues" evidence="12">
    <location>
        <begin position="34"/>
        <end position="46"/>
    </location>
</feature>
<dbReference type="EMBL" id="FNKQ01000002">
    <property type="protein sequence ID" value="SDQ45246.1"/>
    <property type="molecule type" value="Genomic_DNA"/>
</dbReference>
<gene>
    <name evidence="14" type="ORF">DWB78_01955</name>
    <name evidence="15" type="ORF">SAMN05216278_1570</name>
</gene>
<dbReference type="Proteomes" id="UP000255421">
    <property type="component" value="Unassembled WGS sequence"/>
</dbReference>
<evidence type="ECO:0000256" key="6">
    <source>
        <dbReference type="ARBA" id="ARBA00023163"/>
    </source>
</evidence>
<evidence type="ECO:0000256" key="7">
    <source>
        <dbReference type="ARBA" id="ARBA00032962"/>
    </source>
</evidence>